<reference evidence="1" key="1">
    <citation type="submission" date="2018-02" db="EMBL/GenBank/DDBJ databases">
        <title>Rhizophora mucronata_Transcriptome.</title>
        <authorList>
            <person name="Meera S.P."/>
            <person name="Sreeshan A."/>
            <person name="Augustine A."/>
        </authorList>
    </citation>
    <scope>NUCLEOTIDE SEQUENCE</scope>
    <source>
        <tissue evidence="1">Leaf</tissue>
    </source>
</reference>
<evidence type="ECO:0000313" key="1">
    <source>
        <dbReference type="EMBL" id="MBX69094.1"/>
    </source>
</evidence>
<accession>A0A2P2QQD6</accession>
<dbReference type="AlphaFoldDB" id="A0A2P2QQD6"/>
<proteinExistence type="predicted"/>
<name>A0A2P2QQD6_RHIMU</name>
<dbReference type="EMBL" id="GGEC01088610">
    <property type="protein sequence ID" value="MBX69094.1"/>
    <property type="molecule type" value="Transcribed_RNA"/>
</dbReference>
<sequence length="53" mass="5895">MVRNICLFACLIYQVLSPQGLKLCSQQSSGLQITWMLQIVSSLIASNYGFITL</sequence>
<protein>
    <submittedName>
        <fullName evidence="1">Uncharacterized protein</fullName>
    </submittedName>
</protein>
<organism evidence="1">
    <name type="scientific">Rhizophora mucronata</name>
    <name type="common">Asiatic mangrove</name>
    <dbReference type="NCBI Taxonomy" id="61149"/>
    <lineage>
        <taxon>Eukaryota</taxon>
        <taxon>Viridiplantae</taxon>
        <taxon>Streptophyta</taxon>
        <taxon>Embryophyta</taxon>
        <taxon>Tracheophyta</taxon>
        <taxon>Spermatophyta</taxon>
        <taxon>Magnoliopsida</taxon>
        <taxon>eudicotyledons</taxon>
        <taxon>Gunneridae</taxon>
        <taxon>Pentapetalae</taxon>
        <taxon>rosids</taxon>
        <taxon>fabids</taxon>
        <taxon>Malpighiales</taxon>
        <taxon>Rhizophoraceae</taxon>
        <taxon>Rhizophora</taxon>
    </lineage>
</organism>